<evidence type="ECO:0000256" key="7">
    <source>
        <dbReference type="ARBA" id="ARBA00022801"/>
    </source>
</evidence>
<dbReference type="KEGG" id="jde:Jden_0183"/>
<dbReference type="PROSITE" id="PS51462">
    <property type="entry name" value="NUDIX"/>
    <property type="match status" value="1"/>
</dbReference>
<evidence type="ECO:0000256" key="3">
    <source>
        <dbReference type="ARBA" id="ARBA00022457"/>
    </source>
</evidence>
<dbReference type="PRINTS" id="PR00502">
    <property type="entry name" value="NUDIXFAMILY"/>
</dbReference>
<evidence type="ECO:0000259" key="13">
    <source>
        <dbReference type="PROSITE" id="PS51462"/>
    </source>
</evidence>
<reference evidence="14 15" key="1">
    <citation type="journal article" date="2009" name="Stand. Genomic Sci.">
        <title>Complete genome sequence of Jonesia denitrificans type strain (Prevot 55134).</title>
        <authorList>
            <person name="Pukall R."/>
            <person name="Gehrich-Schroter G."/>
            <person name="Lapidus A."/>
            <person name="Nolan M."/>
            <person name="Glavina Del Rio T."/>
            <person name="Lucas S."/>
            <person name="Chen F."/>
            <person name="Tice H."/>
            <person name="Pitluck S."/>
            <person name="Cheng J.F."/>
            <person name="Copeland A."/>
            <person name="Saunders E."/>
            <person name="Brettin T."/>
            <person name="Detter J.C."/>
            <person name="Bruce D."/>
            <person name="Goodwin L."/>
            <person name="Pati A."/>
            <person name="Ivanova N."/>
            <person name="Mavromatis K."/>
            <person name="Ovchinnikova G."/>
            <person name="Chen A."/>
            <person name="Palaniappan K."/>
            <person name="Land M."/>
            <person name="Hauser L."/>
            <person name="Chang Y.J."/>
            <person name="Jeffries C.D."/>
            <person name="Chain P."/>
            <person name="Goker M."/>
            <person name="Bristow J."/>
            <person name="Eisen J.A."/>
            <person name="Markowitz V."/>
            <person name="Hugenholtz P."/>
            <person name="Kyrpides N.C."/>
            <person name="Klenk H.P."/>
            <person name="Han C."/>
        </authorList>
    </citation>
    <scope>NUCLEOTIDE SEQUENCE [LARGE SCALE GENOMIC DNA]</scope>
    <source>
        <strain evidence="15">ATCC 14870 / DSM 20603 / BCRC 15368 / CIP 55.134 / JCM 11481 / NBRC 15587 / NCTC 10816 / Prevot 55134</strain>
    </source>
</reference>
<dbReference type="GO" id="GO:0046872">
    <property type="term" value="F:metal ion binding"/>
    <property type="evidence" value="ECO:0007669"/>
    <property type="project" value="UniProtKB-KW"/>
</dbReference>
<evidence type="ECO:0000256" key="10">
    <source>
        <dbReference type="ARBA" id="ARBA00035861"/>
    </source>
</evidence>
<evidence type="ECO:0000313" key="15">
    <source>
        <dbReference type="Proteomes" id="UP000000628"/>
    </source>
</evidence>
<dbReference type="InterPro" id="IPR047127">
    <property type="entry name" value="MutT-like"/>
</dbReference>
<gene>
    <name evidence="14" type="ordered locus">Jden_0183</name>
</gene>
<dbReference type="GO" id="GO:0044715">
    <property type="term" value="F:8-oxo-dGDP phosphatase activity"/>
    <property type="evidence" value="ECO:0007669"/>
    <property type="project" value="TreeGrafter"/>
</dbReference>
<dbReference type="Gene3D" id="3.90.79.10">
    <property type="entry name" value="Nucleoside Triphosphate Pyrophosphohydrolase"/>
    <property type="match status" value="1"/>
</dbReference>
<evidence type="ECO:0000256" key="9">
    <source>
        <dbReference type="ARBA" id="ARBA00023204"/>
    </source>
</evidence>
<accession>C7QYL0</accession>
<evidence type="ECO:0000256" key="5">
    <source>
        <dbReference type="ARBA" id="ARBA00022723"/>
    </source>
</evidence>
<dbReference type="GO" id="GO:0044716">
    <property type="term" value="F:8-oxo-GDP phosphatase activity"/>
    <property type="evidence" value="ECO:0007669"/>
    <property type="project" value="TreeGrafter"/>
</dbReference>
<feature type="domain" description="Nudix hydrolase" evidence="13">
    <location>
        <begin position="13"/>
        <end position="145"/>
    </location>
</feature>
<dbReference type="InterPro" id="IPR015797">
    <property type="entry name" value="NUDIX_hydrolase-like_dom_sf"/>
</dbReference>
<dbReference type="Pfam" id="PF00293">
    <property type="entry name" value="NUDIX"/>
    <property type="match status" value="1"/>
</dbReference>
<evidence type="ECO:0000256" key="12">
    <source>
        <dbReference type="RuleBase" id="RU003476"/>
    </source>
</evidence>
<evidence type="ECO:0000256" key="8">
    <source>
        <dbReference type="ARBA" id="ARBA00022842"/>
    </source>
</evidence>
<dbReference type="HOGENOM" id="CLU_037162_19_0_11"/>
<dbReference type="EMBL" id="CP001706">
    <property type="protein sequence ID" value="ACV07857.1"/>
    <property type="molecule type" value="Genomic_DNA"/>
</dbReference>
<dbReference type="AlphaFoldDB" id="C7QYL0"/>
<name>C7QYL0_JONDD</name>
<proteinExistence type="inferred from homology"/>
<evidence type="ECO:0000256" key="2">
    <source>
        <dbReference type="ARBA" id="ARBA00005582"/>
    </source>
</evidence>
<protein>
    <recommendedName>
        <fullName evidence="11">8-oxo-dGTP diphosphatase</fullName>
        <ecNumber evidence="11">3.6.1.55</ecNumber>
    </recommendedName>
</protein>
<dbReference type="SUPFAM" id="SSF55811">
    <property type="entry name" value="Nudix"/>
    <property type="match status" value="1"/>
</dbReference>
<dbReference type="InterPro" id="IPR020084">
    <property type="entry name" value="NUDIX_hydrolase_CS"/>
</dbReference>
<keyword evidence="15" id="KW-1185">Reference proteome</keyword>
<evidence type="ECO:0000313" key="14">
    <source>
        <dbReference type="EMBL" id="ACV07857.1"/>
    </source>
</evidence>
<dbReference type="GO" id="GO:0035539">
    <property type="term" value="F:8-oxo-7,8-dihydrodeoxyguanosine triphosphate pyrophosphatase activity"/>
    <property type="evidence" value="ECO:0007669"/>
    <property type="project" value="UniProtKB-EC"/>
</dbReference>
<organism evidence="14 15">
    <name type="scientific">Jonesia denitrificans (strain ATCC 14870 / DSM 20603 / BCRC 15368 / CIP 55.134 / JCM 11481 / NBRC 15587 / NCTC 10816 / Prevot 55134)</name>
    <name type="common">Listeria denitrificans</name>
    <dbReference type="NCBI Taxonomy" id="471856"/>
    <lineage>
        <taxon>Bacteria</taxon>
        <taxon>Bacillati</taxon>
        <taxon>Actinomycetota</taxon>
        <taxon>Actinomycetes</taxon>
        <taxon>Micrococcales</taxon>
        <taxon>Jonesiaceae</taxon>
        <taxon>Jonesia</taxon>
    </lineage>
</organism>
<dbReference type="GO" id="GO:0006260">
    <property type="term" value="P:DNA replication"/>
    <property type="evidence" value="ECO:0007669"/>
    <property type="project" value="UniProtKB-KW"/>
</dbReference>
<dbReference type="Proteomes" id="UP000000628">
    <property type="component" value="Chromosome"/>
</dbReference>
<dbReference type="OrthoDB" id="9804442at2"/>
<keyword evidence="8" id="KW-0460">Magnesium</keyword>
<dbReference type="EC" id="3.6.1.55" evidence="11"/>
<dbReference type="PANTHER" id="PTHR47707:SF1">
    <property type="entry name" value="NUDIX HYDROLASE FAMILY PROTEIN"/>
    <property type="match status" value="1"/>
</dbReference>
<keyword evidence="4" id="KW-0235">DNA replication</keyword>
<evidence type="ECO:0000256" key="11">
    <source>
        <dbReference type="ARBA" id="ARBA00038905"/>
    </source>
</evidence>
<comment type="cofactor">
    <cofactor evidence="1">
        <name>Mg(2+)</name>
        <dbReference type="ChEBI" id="CHEBI:18420"/>
    </cofactor>
</comment>
<dbReference type="InterPro" id="IPR020476">
    <property type="entry name" value="Nudix_hydrolase"/>
</dbReference>
<dbReference type="STRING" id="471856.Jden_0183"/>
<dbReference type="GO" id="GO:0008413">
    <property type="term" value="F:8-oxo-7,8-dihydroguanosine triphosphate pyrophosphatase activity"/>
    <property type="evidence" value="ECO:0007669"/>
    <property type="project" value="TreeGrafter"/>
</dbReference>
<evidence type="ECO:0000256" key="6">
    <source>
        <dbReference type="ARBA" id="ARBA00022763"/>
    </source>
</evidence>
<evidence type="ECO:0000256" key="1">
    <source>
        <dbReference type="ARBA" id="ARBA00001946"/>
    </source>
</evidence>
<evidence type="ECO:0000256" key="4">
    <source>
        <dbReference type="ARBA" id="ARBA00022705"/>
    </source>
</evidence>
<keyword evidence="3" id="KW-0515">Mutator protein</keyword>
<dbReference type="RefSeq" id="WP_012805962.1">
    <property type="nucleotide sequence ID" value="NC_013174.1"/>
</dbReference>
<dbReference type="InterPro" id="IPR000086">
    <property type="entry name" value="NUDIX_hydrolase_dom"/>
</dbReference>
<dbReference type="GO" id="GO:0006281">
    <property type="term" value="P:DNA repair"/>
    <property type="evidence" value="ECO:0007669"/>
    <property type="project" value="UniProtKB-KW"/>
</dbReference>
<comment type="similarity">
    <text evidence="2 12">Belongs to the Nudix hydrolase family.</text>
</comment>
<keyword evidence="7 12" id="KW-0378">Hydrolase</keyword>
<dbReference type="PANTHER" id="PTHR47707">
    <property type="entry name" value="8-OXO-DGTP DIPHOSPHATASE"/>
    <property type="match status" value="1"/>
</dbReference>
<dbReference type="CDD" id="cd03425">
    <property type="entry name" value="NUDIX_MutT_NudA_like"/>
    <property type="match status" value="1"/>
</dbReference>
<comment type="catalytic activity">
    <reaction evidence="10">
        <text>8-oxo-dGTP + H2O = 8-oxo-dGMP + diphosphate + H(+)</text>
        <dbReference type="Rhea" id="RHEA:31575"/>
        <dbReference type="ChEBI" id="CHEBI:15377"/>
        <dbReference type="ChEBI" id="CHEBI:15378"/>
        <dbReference type="ChEBI" id="CHEBI:33019"/>
        <dbReference type="ChEBI" id="CHEBI:63224"/>
        <dbReference type="ChEBI" id="CHEBI:77896"/>
        <dbReference type="EC" id="3.6.1.55"/>
    </reaction>
</comment>
<keyword evidence="9" id="KW-0234">DNA repair</keyword>
<keyword evidence="5" id="KW-0479">Metal-binding</keyword>
<keyword evidence="6" id="KW-0227">DNA damage</keyword>
<sequence length="153" mass="17031">MHDAVTSPIQTVPRKLVVAAAIVDDLSAPTQMLAARRQRPKELAGQWEFPGGKVDPGETPTQALHRELCEELGVVVELGREVPGPDRGAWTITERHDMRLWLARVVEGTPLPLIEHDELLWLPATRFLTVPWLEADVRIVQHLASDIFATEPA</sequence>
<dbReference type="eggNOG" id="COG0494">
    <property type="taxonomic scope" value="Bacteria"/>
</dbReference>
<dbReference type="PROSITE" id="PS00893">
    <property type="entry name" value="NUDIX_BOX"/>
    <property type="match status" value="1"/>
</dbReference>